<dbReference type="EMBL" id="BAABFR010000065">
    <property type="protein sequence ID" value="GAA4398909.1"/>
    <property type="molecule type" value="Genomic_DNA"/>
</dbReference>
<evidence type="ECO:0000313" key="2">
    <source>
        <dbReference type="EMBL" id="GAA4398909.1"/>
    </source>
</evidence>
<accession>A0ABP8K0H8</accession>
<feature type="region of interest" description="Disordered" evidence="1">
    <location>
        <begin position="123"/>
        <end position="168"/>
    </location>
</feature>
<evidence type="ECO:0000256" key="1">
    <source>
        <dbReference type="SAM" id="MobiDB-lite"/>
    </source>
</evidence>
<reference evidence="3" key="1">
    <citation type="journal article" date="2019" name="Int. J. Syst. Evol. Microbiol.">
        <title>The Global Catalogue of Microorganisms (GCM) 10K type strain sequencing project: providing services to taxonomists for standard genome sequencing and annotation.</title>
        <authorList>
            <consortium name="The Broad Institute Genomics Platform"/>
            <consortium name="The Broad Institute Genome Sequencing Center for Infectious Disease"/>
            <person name="Wu L."/>
            <person name="Ma J."/>
        </authorList>
    </citation>
    <scope>NUCLEOTIDE SEQUENCE [LARGE SCALE GENOMIC DNA]</scope>
    <source>
        <strain evidence="3">JCM 17688</strain>
    </source>
</reference>
<gene>
    <name evidence="2" type="ORF">GCM10023147_35660</name>
</gene>
<name>A0ABP8K0H8_9ACTN</name>
<evidence type="ECO:0000313" key="3">
    <source>
        <dbReference type="Proteomes" id="UP001500635"/>
    </source>
</evidence>
<sequence length="250" mass="25908">MSRFPYLVRVAVGAVALAAAKGQELVTGAVTAPLTVGSQAAQTFIKIQQDIAGLAVRGDEAIEALFPTKAEERPEWASFDDEDDIEVEIPSGATESDGAGPPPDGPAPAEARTERIAVARPDLANPDAGAGTPSTGATAPAPSASPTRPGATAPEPTFDAGPPSGRYALYSSPLAQAVAPATTPRGEGSDDAPAVVRRLDYPELTLAQLRGRIGSLGAADLRDLVAYEQQHRARPPFLTMLENRLERAPQ</sequence>
<dbReference type="InterPro" id="IPR047728">
    <property type="entry name" value="LipDrop-assoc"/>
</dbReference>
<feature type="region of interest" description="Disordered" evidence="1">
    <location>
        <begin position="91"/>
        <end position="111"/>
    </location>
</feature>
<protein>
    <submittedName>
        <fullName evidence="2">Lipid droplet-associated protein</fullName>
    </submittedName>
</protein>
<dbReference type="RefSeq" id="WP_344998479.1">
    <property type="nucleotide sequence ID" value="NZ_BAABFR010000065.1"/>
</dbReference>
<organism evidence="2 3">
    <name type="scientific">Tsukamurella soli</name>
    <dbReference type="NCBI Taxonomy" id="644556"/>
    <lineage>
        <taxon>Bacteria</taxon>
        <taxon>Bacillati</taxon>
        <taxon>Actinomycetota</taxon>
        <taxon>Actinomycetes</taxon>
        <taxon>Mycobacteriales</taxon>
        <taxon>Tsukamurellaceae</taxon>
        <taxon>Tsukamurella</taxon>
    </lineage>
</organism>
<feature type="compositionally biased region" description="Low complexity" evidence="1">
    <location>
        <begin position="128"/>
        <end position="154"/>
    </location>
</feature>
<dbReference type="Proteomes" id="UP001500635">
    <property type="component" value="Unassembled WGS sequence"/>
</dbReference>
<dbReference type="NCBIfam" id="NF033649">
    <property type="entry name" value="LipDrop_Rv1109c"/>
    <property type="match status" value="1"/>
</dbReference>
<comment type="caution">
    <text evidence="2">The sequence shown here is derived from an EMBL/GenBank/DDBJ whole genome shotgun (WGS) entry which is preliminary data.</text>
</comment>
<proteinExistence type="predicted"/>
<keyword evidence="3" id="KW-1185">Reference proteome</keyword>